<dbReference type="PANTHER" id="PTHR38454:SF1">
    <property type="entry name" value="INTEGRAL MEMBRANE PROTEIN"/>
    <property type="match status" value="1"/>
</dbReference>
<feature type="transmembrane region" description="Helical" evidence="1">
    <location>
        <begin position="12"/>
        <end position="32"/>
    </location>
</feature>
<dbReference type="PANTHER" id="PTHR38454">
    <property type="entry name" value="INTEGRAL MEMBRANE PROTEIN-RELATED"/>
    <property type="match status" value="1"/>
</dbReference>
<feature type="transmembrane region" description="Helical" evidence="1">
    <location>
        <begin position="77"/>
        <end position="96"/>
    </location>
</feature>
<feature type="transmembrane region" description="Helical" evidence="1">
    <location>
        <begin position="351"/>
        <end position="369"/>
    </location>
</feature>
<reference evidence="2" key="2">
    <citation type="submission" date="2021-04" db="EMBL/GenBank/DDBJ databases">
        <authorList>
            <person name="Gilroy R."/>
        </authorList>
    </citation>
    <scope>NUCLEOTIDE SEQUENCE</scope>
    <source>
        <strain evidence="2">CHK192-9172</strain>
    </source>
</reference>
<proteinExistence type="predicted"/>
<dbReference type="InterPro" id="IPR018580">
    <property type="entry name" value="Uncharacterised_YfhO"/>
</dbReference>
<comment type="caution">
    <text evidence="2">The sequence shown here is derived from an EMBL/GenBank/DDBJ whole genome shotgun (WGS) entry which is preliminary data.</text>
</comment>
<feature type="transmembrane region" description="Helical" evidence="1">
    <location>
        <begin position="290"/>
        <end position="309"/>
    </location>
</feature>
<dbReference type="EMBL" id="DXCH01000190">
    <property type="protein sequence ID" value="HIZ07637.1"/>
    <property type="molecule type" value="Genomic_DNA"/>
</dbReference>
<keyword evidence="1" id="KW-1133">Transmembrane helix</keyword>
<dbReference type="Proteomes" id="UP000824024">
    <property type="component" value="Unassembled WGS sequence"/>
</dbReference>
<feature type="transmembrane region" description="Helical" evidence="1">
    <location>
        <begin position="438"/>
        <end position="458"/>
    </location>
</feature>
<evidence type="ECO:0000313" key="2">
    <source>
        <dbReference type="EMBL" id="HIZ07637.1"/>
    </source>
</evidence>
<feature type="transmembrane region" description="Helical" evidence="1">
    <location>
        <begin position="103"/>
        <end position="125"/>
    </location>
</feature>
<sequence>MKKRYSTAKTAGLVFLVIVGLFIIIQAASGLYPFGEKSNLLWDEEIQYVDYFGFYRDVLQGKASIAYSFSKSLGGSLAALFGYYLGCPLNLLVVFFNNEQLPAFLFGLTAAKLGLAGVTACIFMRRRFPQISLLMTAMLSVAYGLMQYSMLQLSNIMFLDGVILLPLLLLAVYEFVNRDKKLWLFLGVLFSIAINWYTGYMIGLFSVFYYFYERILKIQKINLGEVKDFVRDTIFCGMVMVFGLLGSCAVFYPVFRGLQKGKKAFDPSIFYYDTYGSFTDVFRGFAVGNIAPTVSLYCGLLFFGFFLYYFFTRGVRIREKILSLVMTGFLFASCWIMPLDHIWSGLRSAESYRFRYSYIMTFFVLYLAAKGVREYEKKSRGWGVGAAFAGCLLMFVLFQIRSPYEEKNFFVTIGFTGAYLLIFLFIEKFQKLKGILPVLLAAELVLNGVFTFVINYGGNQNIDVYLDYASGTEEQIEAVKDREKAEFYRMDSLEKRNDGGDGISAYLNEPMAYGYHGMAHYSSTYDTDISRLIFDLGYSTLTDLSVYQEAILPSDSLLGMKYLMSKKEVLRYEKLEDLPEDNGKSVYYNSYALGLGMGADEKIQEEIVTADPFEFQNILFSNLLGRDVEIFKEAGYKLNIADNFLTLQVEGGKPEDILYGYVDSWIQELKLYVDGTYRCNYATWLSYKVFSAGYGDQEHTIALENYTGTDQEVFPYFYYLDMDVFEDVIQELKAKEMQTEEFEDGYVKGSYTADKDGYLFLTIPYDEGWKAYVNGQRVEITDGANALSVIPVKAGENEIELKYSVPGWRMGAVLSAVGILLFAGICQLERYGKRKKENEKDKRIAGS</sequence>
<gene>
    <name evidence="2" type="ORF">IAA08_06860</name>
</gene>
<accession>A0A9D2D2W9</accession>
<feature type="transmembrane region" description="Helical" evidence="1">
    <location>
        <begin position="321"/>
        <end position="339"/>
    </location>
</feature>
<feature type="transmembrane region" description="Helical" evidence="1">
    <location>
        <begin position="182"/>
        <end position="212"/>
    </location>
</feature>
<dbReference type="AlphaFoldDB" id="A0A9D2D2W9"/>
<protein>
    <submittedName>
        <fullName evidence="2">YfhO family protein</fullName>
    </submittedName>
</protein>
<feature type="transmembrane region" description="Helical" evidence="1">
    <location>
        <begin position="233"/>
        <end position="255"/>
    </location>
</feature>
<keyword evidence="1" id="KW-0812">Transmembrane</keyword>
<feature type="transmembrane region" description="Helical" evidence="1">
    <location>
        <begin position="131"/>
        <end position="151"/>
    </location>
</feature>
<feature type="transmembrane region" description="Helical" evidence="1">
    <location>
        <begin position="408"/>
        <end position="426"/>
    </location>
</feature>
<reference evidence="2" key="1">
    <citation type="journal article" date="2021" name="PeerJ">
        <title>Extensive microbial diversity within the chicken gut microbiome revealed by metagenomics and culture.</title>
        <authorList>
            <person name="Gilroy R."/>
            <person name="Ravi A."/>
            <person name="Getino M."/>
            <person name="Pursley I."/>
            <person name="Horton D.L."/>
            <person name="Alikhan N.F."/>
            <person name="Baker D."/>
            <person name="Gharbi K."/>
            <person name="Hall N."/>
            <person name="Watson M."/>
            <person name="Adriaenssens E.M."/>
            <person name="Foster-Nyarko E."/>
            <person name="Jarju S."/>
            <person name="Secka A."/>
            <person name="Antonio M."/>
            <person name="Oren A."/>
            <person name="Chaudhuri R.R."/>
            <person name="La Ragione R."/>
            <person name="Hildebrand F."/>
            <person name="Pallen M.J."/>
        </authorList>
    </citation>
    <scope>NUCLEOTIDE SEQUENCE</scope>
    <source>
        <strain evidence="2">CHK192-9172</strain>
    </source>
</reference>
<keyword evidence="1" id="KW-0472">Membrane</keyword>
<name>A0A9D2D2W9_9FIRM</name>
<feature type="transmembrane region" description="Helical" evidence="1">
    <location>
        <begin position="807"/>
        <end position="826"/>
    </location>
</feature>
<evidence type="ECO:0000313" key="3">
    <source>
        <dbReference type="Proteomes" id="UP000824024"/>
    </source>
</evidence>
<organism evidence="2 3">
    <name type="scientific">Candidatus Eubacterium avistercoris</name>
    <dbReference type="NCBI Taxonomy" id="2838567"/>
    <lineage>
        <taxon>Bacteria</taxon>
        <taxon>Bacillati</taxon>
        <taxon>Bacillota</taxon>
        <taxon>Clostridia</taxon>
        <taxon>Eubacteriales</taxon>
        <taxon>Eubacteriaceae</taxon>
        <taxon>Eubacterium</taxon>
    </lineage>
</organism>
<feature type="transmembrane region" description="Helical" evidence="1">
    <location>
        <begin position="158"/>
        <end position="176"/>
    </location>
</feature>
<dbReference type="Pfam" id="PF09586">
    <property type="entry name" value="YfhO"/>
    <property type="match status" value="1"/>
</dbReference>
<evidence type="ECO:0000256" key="1">
    <source>
        <dbReference type="SAM" id="Phobius"/>
    </source>
</evidence>
<feature type="transmembrane region" description="Helical" evidence="1">
    <location>
        <begin position="381"/>
        <end position="402"/>
    </location>
</feature>